<gene>
    <name evidence="1" type="ORF">Q8F55_006251</name>
</gene>
<comment type="caution">
    <text evidence="1">The sequence shown here is derived from an EMBL/GenBank/DDBJ whole genome shotgun (WGS) entry which is preliminary data.</text>
</comment>
<dbReference type="Proteomes" id="UP001565368">
    <property type="component" value="Unassembled WGS sequence"/>
</dbReference>
<dbReference type="RefSeq" id="XP_069206786.1">
    <property type="nucleotide sequence ID" value="XM_069354715.1"/>
</dbReference>
<name>A0ABR3PWK3_9TREE</name>
<protein>
    <submittedName>
        <fullName evidence="1">Uncharacterized protein</fullName>
    </submittedName>
</protein>
<evidence type="ECO:0000313" key="2">
    <source>
        <dbReference type="Proteomes" id="UP001565368"/>
    </source>
</evidence>
<reference evidence="1 2" key="1">
    <citation type="submission" date="2023-08" db="EMBL/GenBank/DDBJ databases">
        <title>Annotated Genome Sequence of Vanrija albida AlHP1.</title>
        <authorList>
            <person name="Herzog R."/>
        </authorList>
    </citation>
    <scope>NUCLEOTIDE SEQUENCE [LARGE SCALE GENOMIC DNA]</scope>
    <source>
        <strain evidence="1 2">AlHP1</strain>
    </source>
</reference>
<evidence type="ECO:0000313" key="1">
    <source>
        <dbReference type="EMBL" id="KAL1406842.1"/>
    </source>
</evidence>
<keyword evidence="2" id="KW-1185">Reference proteome</keyword>
<proteinExistence type="predicted"/>
<dbReference type="EMBL" id="JBBXJM010000005">
    <property type="protein sequence ID" value="KAL1406842.1"/>
    <property type="molecule type" value="Genomic_DNA"/>
</dbReference>
<dbReference type="GeneID" id="95987294"/>
<accession>A0ABR3PWK3</accession>
<organism evidence="1 2">
    <name type="scientific">Vanrija albida</name>
    <dbReference type="NCBI Taxonomy" id="181172"/>
    <lineage>
        <taxon>Eukaryota</taxon>
        <taxon>Fungi</taxon>
        <taxon>Dikarya</taxon>
        <taxon>Basidiomycota</taxon>
        <taxon>Agaricomycotina</taxon>
        <taxon>Tremellomycetes</taxon>
        <taxon>Trichosporonales</taxon>
        <taxon>Trichosporonaceae</taxon>
        <taxon>Vanrija</taxon>
    </lineage>
</organism>
<sequence>MLALTLLALTPALALNWGDRCETWGYGVCEWDATCGAVSGVSAPGYCPGLPDEVKCCYKMGCMPPGACPTTIRYGECPGGADNVMCEGYWAWCGHPDLCRGTEAVVLDGFCPGGEDNKLCRARI</sequence>